<feature type="compositionally biased region" description="Basic and acidic residues" evidence="8">
    <location>
        <begin position="244"/>
        <end position="260"/>
    </location>
</feature>
<dbReference type="OrthoDB" id="3680189at2759"/>
<dbReference type="GeneID" id="25843163"/>
<keyword evidence="12" id="KW-1185">Reference proteome</keyword>
<keyword evidence="6" id="KW-0539">Nucleus</keyword>
<dbReference type="GO" id="GO:0000981">
    <property type="term" value="F:DNA-binding transcription factor activity, RNA polymerase II-specific"/>
    <property type="evidence" value="ECO:0007669"/>
    <property type="project" value="TreeGrafter"/>
</dbReference>
<evidence type="ECO:0000256" key="5">
    <source>
        <dbReference type="ARBA" id="ARBA00022833"/>
    </source>
</evidence>
<dbReference type="SUPFAM" id="SSF57667">
    <property type="entry name" value="beta-beta-alpha zinc fingers"/>
    <property type="match status" value="1"/>
</dbReference>
<keyword evidence="9" id="KW-0812">Transmembrane</keyword>
<dbReference type="GO" id="GO:0000978">
    <property type="term" value="F:RNA polymerase II cis-regulatory region sequence-specific DNA binding"/>
    <property type="evidence" value="ECO:0007669"/>
    <property type="project" value="TreeGrafter"/>
</dbReference>
<feature type="domain" description="C2H2-type" evidence="10">
    <location>
        <begin position="283"/>
        <end position="311"/>
    </location>
</feature>
<evidence type="ECO:0000313" key="11">
    <source>
        <dbReference type="EMBL" id="ENI00310.1"/>
    </source>
</evidence>
<dbReference type="SMART" id="SM00355">
    <property type="entry name" value="ZnF_C2H2"/>
    <property type="match status" value="2"/>
</dbReference>
<dbReference type="RefSeq" id="XP_014074219.1">
    <property type="nucleotide sequence ID" value="XM_014218744.1"/>
</dbReference>
<sequence length="423" mass="47617">MASRKAHTFENLLHPMSREMSFQTAGKSRSLMPRHGRSSKEDSVMFVGICLAIMAALATPMVWVWMRDRIRRRKLDPFRKLRDLEKNEKDQTLNPPPYERPPVVDSIWARQERYKTLKPARAVTADRVLGIDKASYLQRIVPQSAPAHLGWARQRVSGTNDEEQCISPWDAEHAPNPVIFPWLQKRGAMSRSIDSESSKESLQTVALTSMSTPRTSSPSEAATRVSSDDPFLDSPIEYTGSSRNSEKSCELSDAVRDGRGESAQPCDADAPASAQSGKTAGSYDCDACQTTYSTKGQLNMHLNRKHRRRYRCQHCPSAFALKADLRRHERSVHKDMYQAQAFSCPNPACAIPQKRLANWMGVCKQRTAKFRNYYYCGNAMDPGSSGIHFKNDRSVSVRPRTKQFAGHMTTWSSVVTASNPRTV</sequence>
<dbReference type="Proteomes" id="UP000012338">
    <property type="component" value="Unassembled WGS sequence"/>
</dbReference>
<dbReference type="InterPro" id="IPR050527">
    <property type="entry name" value="Snail/Krueppel_Znf"/>
</dbReference>
<evidence type="ECO:0000256" key="3">
    <source>
        <dbReference type="ARBA" id="ARBA00022737"/>
    </source>
</evidence>
<evidence type="ECO:0000256" key="6">
    <source>
        <dbReference type="ARBA" id="ARBA00023242"/>
    </source>
</evidence>
<organism evidence="11 12">
    <name type="scientific">Cochliobolus heterostrophus (strain C4 / ATCC 48331 / race T)</name>
    <name type="common">Southern corn leaf blight fungus</name>
    <name type="synonym">Bipolaris maydis</name>
    <dbReference type="NCBI Taxonomy" id="665024"/>
    <lineage>
        <taxon>Eukaryota</taxon>
        <taxon>Fungi</taxon>
        <taxon>Dikarya</taxon>
        <taxon>Ascomycota</taxon>
        <taxon>Pezizomycotina</taxon>
        <taxon>Dothideomycetes</taxon>
        <taxon>Pleosporomycetidae</taxon>
        <taxon>Pleosporales</taxon>
        <taxon>Pleosporineae</taxon>
        <taxon>Pleosporaceae</taxon>
        <taxon>Bipolaris</taxon>
    </lineage>
</organism>
<keyword evidence="2" id="KW-0479">Metal-binding</keyword>
<comment type="subcellular location">
    <subcellularLocation>
        <location evidence="1">Nucleus</location>
    </subcellularLocation>
</comment>
<evidence type="ECO:0000313" key="12">
    <source>
        <dbReference type="Proteomes" id="UP000012338"/>
    </source>
</evidence>
<evidence type="ECO:0000256" key="7">
    <source>
        <dbReference type="PROSITE-ProRule" id="PRU00042"/>
    </source>
</evidence>
<dbReference type="PANTHER" id="PTHR24388:SF54">
    <property type="entry name" value="PROTEIN ESCARGOT"/>
    <property type="match status" value="1"/>
</dbReference>
<keyword evidence="4 7" id="KW-0863">Zinc-finger</keyword>
<feature type="domain" description="C2H2-type" evidence="10">
    <location>
        <begin position="310"/>
        <end position="338"/>
    </location>
</feature>
<keyword evidence="9" id="KW-1133">Transmembrane helix</keyword>
<gene>
    <name evidence="11" type="ORF">COCC4DRAFT_27745</name>
</gene>
<keyword evidence="5" id="KW-0862">Zinc</keyword>
<accession>N4WLT0</accession>
<dbReference type="InterPro" id="IPR036236">
    <property type="entry name" value="Znf_C2H2_sf"/>
</dbReference>
<dbReference type="GO" id="GO:0008270">
    <property type="term" value="F:zinc ion binding"/>
    <property type="evidence" value="ECO:0007669"/>
    <property type="project" value="UniProtKB-KW"/>
</dbReference>
<evidence type="ECO:0000256" key="1">
    <source>
        <dbReference type="ARBA" id="ARBA00004123"/>
    </source>
</evidence>
<reference evidence="12" key="2">
    <citation type="journal article" date="2013" name="PLoS Genet.">
        <title>Comparative genome structure, secondary metabolite, and effector coding capacity across Cochliobolus pathogens.</title>
        <authorList>
            <person name="Condon B.J."/>
            <person name="Leng Y."/>
            <person name="Wu D."/>
            <person name="Bushley K.E."/>
            <person name="Ohm R.A."/>
            <person name="Otillar R."/>
            <person name="Martin J."/>
            <person name="Schackwitz W."/>
            <person name="Grimwood J."/>
            <person name="MohdZainudin N."/>
            <person name="Xue C."/>
            <person name="Wang R."/>
            <person name="Manning V.A."/>
            <person name="Dhillon B."/>
            <person name="Tu Z.J."/>
            <person name="Steffenson B.J."/>
            <person name="Salamov A."/>
            <person name="Sun H."/>
            <person name="Lowry S."/>
            <person name="LaButti K."/>
            <person name="Han J."/>
            <person name="Copeland A."/>
            <person name="Lindquist E."/>
            <person name="Barry K."/>
            <person name="Schmutz J."/>
            <person name="Baker S.E."/>
            <person name="Ciuffetti L.M."/>
            <person name="Grigoriev I.V."/>
            <person name="Zhong S."/>
            <person name="Turgeon B.G."/>
        </authorList>
    </citation>
    <scope>NUCLEOTIDE SEQUENCE [LARGE SCALE GENOMIC DNA]</scope>
    <source>
        <strain evidence="12">C4 / ATCC 48331 / race T</strain>
    </source>
</reference>
<dbReference type="PANTHER" id="PTHR24388">
    <property type="entry name" value="ZINC FINGER PROTEIN"/>
    <property type="match status" value="1"/>
</dbReference>
<dbReference type="GO" id="GO:0005634">
    <property type="term" value="C:nucleus"/>
    <property type="evidence" value="ECO:0007669"/>
    <property type="project" value="UniProtKB-SubCell"/>
</dbReference>
<evidence type="ECO:0000256" key="4">
    <source>
        <dbReference type="ARBA" id="ARBA00022771"/>
    </source>
</evidence>
<feature type="region of interest" description="Disordered" evidence="8">
    <location>
        <begin position="191"/>
        <end position="281"/>
    </location>
</feature>
<dbReference type="Gene3D" id="3.30.160.60">
    <property type="entry name" value="Classic Zinc Finger"/>
    <property type="match status" value="1"/>
</dbReference>
<dbReference type="EMBL" id="KB733476">
    <property type="protein sequence ID" value="ENI00310.1"/>
    <property type="molecule type" value="Genomic_DNA"/>
</dbReference>
<reference evidence="11 12" key="1">
    <citation type="journal article" date="2012" name="PLoS Pathog.">
        <title>Diverse lifestyles and strategies of plant pathogenesis encoded in the genomes of eighteen Dothideomycetes fungi.</title>
        <authorList>
            <person name="Ohm R.A."/>
            <person name="Feau N."/>
            <person name="Henrissat B."/>
            <person name="Schoch C.L."/>
            <person name="Horwitz B.A."/>
            <person name="Barry K.W."/>
            <person name="Condon B.J."/>
            <person name="Copeland A.C."/>
            <person name="Dhillon B."/>
            <person name="Glaser F."/>
            <person name="Hesse C.N."/>
            <person name="Kosti I."/>
            <person name="LaButti K."/>
            <person name="Lindquist E.A."/>
            <person name="Lucas S."/>
            <person name="Salamov A.A."/>
            <person name="Bradshaw R.E."/>
            <person name="Ciuffetti L."/>
            <person name="Hamelin R.C."/>
            <person name="Kema G.H.J."/>
            <person name="Lawrence C."/>
            <person name="Scott J.A."/>
            <person name="Spatafora J.W."/>
            <person name="Turgeon B.G."/>
            <person name="de Wit P.J.G.M."/>
            <person name="Zhong S."/>
            <person name="Goodwin S.B."/>
            <person name="Grigoriev I.V."/>
        </authorList>
    </citation>
    <scope>NUCLEOTIDE SEQUENCE [LARGE SCALE GENOMIC DNA]</scope>
    <source>
        <strain evidence="12">C4 / ATCC 48331 / race T</strain>
    </source>
</reference>
<proteinExistence type="predicted"/>
<dbReference type="AlphaFoldDB" id="N4WLT0"/>
<dbReference type="PROSITE" id="PS00028">
    <property type="entry name" value="ZINC_FINGER_C2H2_1"/>
    <property type="match status" value="1"/>
</dbReference>
<feature type="transmembrane region" description="Helical" evidence="9">
    <location>
        <begin position="44"/>
        <end position="65"/>
    </location>
</feature>
<evidence type="ECO:0000256" key="8">
    <source>
        <dbReference type="SAM" id="MobiDB-lite"/>
    </source>
</evidence>
<dbReference type="PROSITE" id="PS50157">
    <property type="entry name" value="ZINC_FINGER_C2H2_2"/>
    <property type="match status" value="2"/>
</dbReference>
<evidence type="ECO:0000256" key="2">
    <source>
        <dbReference type="ARBA" id="ARBA00022723"/>
    </source>
</evidence>
<dbReference type="Pfam" id="PF00096">
    <property type="entry name" value="zf-C2H2"/>
    <property type="match status" value="1"/>
</dbReference>
<evidence type="ECO:0000256" key="9">
    <source>
        <dbReference type="SAM" id="Phobius"/>
    </source>
</evidence>
<keyword evidence="3" id="KW-0677">Repeat</keyword>
<protein>
    <recommendedName>
        <fullName evidence="10">C2H2-type domain-containing protein</fullName>
    </recommendedName>
</protein>
<feature type="compositionally biased region" description="Low complexity" evidence="8">
    <location>
        <begin position="208"/>
        <end position="219"/>
    </location>
</feature>
<evidence type="ECO:0000259" key="10">
    <source>
        <dbReference type="PROSITE" id="PS50157"/>
    </source>
</evidence>
<dbReference type="HOGENOM" id="CLU_745941_0_0_1"/>
<name>N4WLT0_COCH4</name>
<keyword evidence="9" id="KW-0472">Membrane</keyword>
<dbReference type="InterPro" id="IPR013087">
    <property type="entry name" value="Znf_C2H2_type"/>
</dbReference>